<organism evidence="1 2">
    <name type="scientific">Burkholderia aenigmatica</name>
    <dbReference type="NCBI Taxonomy" id="2015348"/>
    <lineage>
        <taxon>Bacteria</taxon>
        <taxon>Pseudomonadati</taxon>
        <taxon>Pseudomonadota</taxon>
        <taxon>Betaproteobacteria</taxon>
        <taxon>Burkholderiales</taxon>
        <taxon>Burkholderiaceae</taxon>
        <taxon>Burkholderia</taxon>
        <taxon>Burkholderia cepacia complex</taxon>
    </lineage>
</organism>
<reference evidence="2" key="1">
    <citation type="submission" date="2017-06" db="EMBL/GenBank/DDBJ databases">
        <authorList>
            <person name="LiPuma J."/>
            <person name="Spilker T."/>
        </authorList>
    </citation>
    <scope>NUCLEOTIDE SEQUENCE [LARGE SCALE GENOMIC DNA]</scope>
    <source>
        <strain evidence="2">AU17325</strain>
    </source>
</reference>
<reference evidence="1 2" key="2">
    <citation type="submission" date="2017-08" db="EMBL/GenBank/DDBJ databases">
        <title>WGS of novel Burkholderia cepaca complex species.</title>
        <authorList>
            <person name="Lipuma J."/>
            <person name="Spilker T."/>
        </authorList>
    </citation>
    <scope>NUCLEOTIDE SEQUENCE [LARGE SCALE GENOMIC DNA]</scope>
    <source>
        <strain evidence="1 2">AU17325</strain>
    </source>
</reference>
<proteinExistence type="predicted"/>
<protein>
    <submittedName>
        <fullName evidence="1">Uncharacterized protein</fullName>
    </submittedName>
</protein>
<gene>
    <name evidence="1" type="ORF">CFB84_28095</name>
</gene>
<evidence type="ECO:0000313" key="2">
    <source>
        <dbReference type="Proteomes" id="UP000214600"/>
    </source>
</evidence>
<accession>A0A228I8W2</accession>
<comment type="caution">
    <text evidence="1">The sequence shown here is derived from an EMBL/GenBank/DDBJ whole genome shotgun (WGS) entry which is preliminary data.</text>
</comment>
<sequence>MTPARPRAAPTGRTSSRGGALSAFADIAAQPSCIGQAGAAGPASRDSIAVAHGSARGLHWRRRVPVPATRYRGNAPS</sequence>
<name>A0A228I8W2_9BURK</name>
<dbReference type="AlphaFoldDB" id="A0A228I8W2"/>
<dbReference type="EMBL" id="NKFA01000012">
    <property type="protein sequence ID" value="OXI38766.1"/>
    <property type="molecule type" value="Genomic_DNA"/>
</dbReference>
<evidence type="ECO:0000313" key="1">
    <source>
        <dbReference type="EMBL" id="OXI38766.1"/>
    </source>
</evidence>
<dbReference type="Proteomes" id="UP000214600">
    <property type="component" value="Unassembled WGS sequence"/>
</dbReference>